<feature type="transmembrane region" description="Helical" evidence="19">
    <location>
        <begin position="113"/>
        <end position="137"/>
    </location>
</feature>
<comment type="subunit">
    <text evidence="15">Monomer. Interacts with EGFR and ERBB4.</text>
</comment>
<evidence type="ECO:0000256" key="5">
    <source>
        <dbReference type="ARBA" id="ARBA00022536"/>
    </source>
</evidence>
<evidence type="ECO:0000256" key="18">
    <source>
        <dbReference type="SAM" id="MobiDB-lite"/>
    </source>
</evidence>
<keyword evidence="10 19" id="KW-0472">Membrane</keyword>
<keyword evidence="12" id="KW-0325">Glycoprotein</keyword>
<evidence type="ECO:0000256" key="9">
    <source>
        <dbReference type="ARBA" id="ARBA00023030"/>
    </source>
</evidence>
<dbReference type="PROSITE" id="PS50026">
    <property type="entry name" value="EGF_3"/>
    <property type="match status" value="1"/>
</dbReference>
<feature type="non-terminal residue" evidence="21">
    <location>
        <position position="1"/>
    </location>
</feature>
<reference evidence="21 22" key="1">
    <citation type="submission" date="2019-09" db="EMBL/GenBank/DDBJ databases">
        <title>Bird 10,000 Genomes (B10K) Project - Family phase.</title>
        <authorList>
            <person name="Zhang G."/>
        </authorList>
    </citation>
    <scope>NUCLEOTIDE SEQUENCE [LARGE SCALE GENOMIC DNA]</scope>
    <source>
        <strain evidence="21">OUT-0051</strain>
        <tissue evidence="21">Kidney</tissue>
    </source>
</reference>
<dbReference type="GO" id="GO:0008284">
    <property type="term" value="P:positive regulation of cell population proliferation"/>
    <property type="evidence" value="ECO:0007669"/>
    <property type="project" value="TreeGrafter"/>
</dbReference>
<dbReference type="PRINTS" id="PR00009">
    <property type="entry name" value="EGFTGF"/>
</dbReference>
<evidence type="ECO:0000256" key="16">
    <source>
        <dbReference type="ARBA" id="ARBA00067155"/>
    </source>
</evidence>
<dbReference type="AlphaFoldDB" id="A0A7K7KKR5"/>
<evidence type="ECO:0000313" key="22">
    <source>
        <dbReference type="Proteomes" id="UP000525565"/>
    </source>
</evidence>
<dbReference type="Gene3D" id="2.10.25.10">
    <property type="entry name" value="Laminin"/>
    <property type="match status" value="1"/>
</dbReference>
<dbReference type="FunFam" id="2.10.25.10:FF:000342">
    <property type="entry name" value="Betacellulin preproprotein"/>
    <property type="match status" value="1"/>
</dbReference>
<evidence type="ECO:0000256" key="8">
    <source>
        <dbReference type="ARBA" id="ARBA00022989"/>
    </source>
</evidence>
<evidence type="ECO:0000313" key="21">
    <source>
        <dbReference type="EMBL" id="NWZ19258.1"/>
    </source>
</evidence>
<dbReference type="GO" id="GO:0005615">
    <property type="term" value="C:extracellular space"/>
    <property type="evidence" value="ECO:0007669"/>
    <property type="project" value="TreeGrafter"/>
</dbReference>
<evidence type="ECO:0000256" key="15">
    <source>
        <dbReference type="ARBA" id="ARBA00061748"/>
    </source>
</evidence>
<feature type="non-terminal residue" evidence="21">
    <location>
        <position position="171"/>
    </location>
</feature>
<comment type="subcellular location">
    <subcellularLocation>
        <location evidence="2">Cell membrane</location>
        <topology evidence="2">Single-pass type I membrane protein</topology>
    </subcellularLocation>
    <subcellularLocation>
        <location evidence="1">Secreted</location>
        <location evidence="1">Extracellular space</location>
    </subcellularLocation>
</comment>
<keyword evidence="8 19" id="KW-1133">Transmembrane helix</keyword>
<keyword evidence="13" id="KW-0497">Mitogen</keyword>
<dbReference type="Proteomes" id="UP000525565">
    <property type="component" value="Unassembled WGS sequence"/>
</dbReference>
<gene>
    <name evidence="21" type="primary">Btc</name>
    <name evidence="21" type="ORF">ASASCU_R06735</name>
</gene>
<dbReference type="GO" id="GO:0005886">
    <property type="term" value="C:plasma membrane"/>
    <property type="evidence" value="ECO:0007669"/>
    <property type="project" value="UniProtKB-SubCell"/>
</dbReference>
<keyword evidence="4" id="KW-0964">Secreted</keyword>
<evidence type="ECO:0000256" key="11">
    <source>
        <dbReference type="ARBA" id="ARBA00023157"/>
    </source>
</evidence>
<keyword evidence="3" id="KW-1003">Cell membrane</keyword>
<evidence type="ECO:0000256" key="1">
    <source>
        <dbReference type="ARBA" id="ARBA00004239"/>
    </source>
</evidence>
<keyword evidence="9" id="KW-0339">Growth factor</keyword>
<evidence type="ECO:0000256" key="12">
    <source>
        <dbReference type="ARBA" id="ARBA00023180"/>
    </source>
</evidence>
<dbReference type="GO" id="GO:0045840">
    <property type="term" value="P:positive regulation of mitotic nuclear division"/>
    <property type="evidence" value="ECO:0007669"/>
    <property type="project" value="TreeGrafter"/>
</dbReference>
<accession>A0A7K7KKR5</accession>
<evidence type="ECO:0000256" key="4">
    <source>
        <dbReference type="ARBA" id="ARBA00022525"/>
    </source>
</evidence>
<evidence type="ECO:0000256" key="14">
    <source>
        <dbReference type="ARBA" id="ARBA00059223"/>
    </source>
</evidence>
<evidence type="ECO:0000259" key="20">
    <source>
        <dbReference type="PROSITE" id="PS50026"/>
    </source>
</evidence>
<dbReference type="InterPro" id="IPR000742">
    <property type="entry name" value="EGF"/>
</dbReference>
<name>A0A7K7KKR5_9AVES</name>
<keyword evidence="6 19" id="KW-0812">Transmembrane</keyword>
<evidence type="ECO:0000256" key="6">
    <source>
        <dbReference type="ARBA" id="ARBA00022692"/>
    </source>
</evidence>
<protein>
    <recommendedName>
        <fullName evidence="16">Probetacellulin</fullName>
    </recommendedName>
</protein>
<keyword evidence="11 17" id="KW-1015">Disulfide bond</keyword>
<evidence type="ECO:0000256" key="13">
    <source>
        <dbReference type="ARBA" id="ARBA00023246"/>
    </source>
</evidence>
<comment type="function">
    <text evidence="14">Growth factor that binds to EGFR, ERBB4 and other EGF receptor family members. Potent mitogen for retinal pigment epithelial cells and vascular smooth muscle cells.</text>
</comment>
<dbReference type="GO" id="GO:0051781">
    <property type="term" value="P:positive regulation of cell division"/>
    <property type="evidence" value="ECO:0007669"/>
    <property type="project" value="UniProtKB-KW"/>
</dbReference>
<feature type="region of interest" description="Disordered" evidence="18">
    <location>
        <begin position="150"/>
        <end position="171"/>
    </location>
</feature>
<keyword evidence="5 17" id="KW-0245">EGF-like domain</keyword>
<dbReference type="EMBL" id="VZSO01000018">
    <property type="protein sequence ID" value="NWZ19258.1"/>
    <property type="molecule type" value="Genomic_DNA"/>
</dbReference>
<dbReference type="GO" id="GO:0007173">
    <property type="term" value="P:epidermal growth factor receptor signaling pathway"/>
    <property type="evidence" value="ECO:0007669"/>
    <property type="project" value="UniProtKB-ARBA"/>
</dbReference>
<keyword evidence="22" id="KW-1185">Reference proteome</keyword>
<evidence type="ECO:0000256" key="10">
    <source>
        <dbReference type="ARBA" id="ARBA00023136"/>
    </source>
</evidence>
<feature type="domain" description="EGF-like" evidence="20">
    <location>
        <begin position="59"/>
        <end position="99"/>
    </location>
</feature>
<dbReference type="GO" id="GO:0008083">
    <property type="term" value="F:growth factor activity"/>
    <property type="evidence" value="ECO:0007669"/>
    <property type="project" value="UniProtKB-KW"/>
</dbReference>
<dbReference type="GO" id="GO:0005154">
    <property type="term" value="F:epidermal growth factor receptor binding"/>
    <property type="evidence" value="ECO:0007669"/>
    <property type="project" value="TreeGrafter"/>
</dbReference>
<dbReference type="SUPFAM" id="SSF57196">
    <property type="entry name" value="EGF/Laminin"/>
    <property type="match status" value="1"/>
</dbReference>
<dbReference type="GO" id="GO:0030297">
    <property type="term" value="F:transmembrane receptor protein tyrosine kinase activator activity"/>
    <property type="evidence" value="ECO:0007669"/>
    <property type="project" value="UniProtKB-ARBA"/>
</dbReference>
<evidence type="ECO:0000256" key="2">
    <source>
        <dbReference type="ARBA" id="ARBA00004251"/>
    </source>
</evidence>
<feature type="disulfide bond" evidence="17">
    <location>
        <begin position="89"/>
        <end position="98"/>
    </location>
</feature>
<comment type="caution">
    <text evidence="21">The sequence shown here is derived from an EMBL/GenBank/DDBJ whole genome shotgun (WGS) entry which is preliminary data.</text>
</comment>
<dbReference type="PANTHER" id="PTHR10740:SF3">
    <property type="entry name" value="PROBETACELLULIN"/>
    <property type="match status" value="1"/>
</dbReference>
<dbReference type="PROSITE" id="PS00022">
    <property type="entry name" value="EGF_1"/>
    <property type="match status" value="1"/>
</dbReference>
<sequence>AHCLSAPCPRAGSSQGRVLAACLARARHGLGSISGRCHPRGHPVLVPTGNVTQLRRRGHFSRCPEEYRHYCVKGRCRFLVAEAAPACVCERGYTGARCELVDIFPLRGDQGQIVVISLIAGIVVLIVFVVCTCLCVHHCRKQRRKRKEEEMETLSKNLPSKSEDVLEMDVA</sequence>
<evidence type="ECO:0000256" key="3">
    <source>
        <dbReference type="ARBA" id="ARBA00022475"/>
    </source>
</evidence>
<evidence type="ECO:0000256" key="19">
    <source>
        <dbReference type="SAM" id="Phobius"/>
    </source>
</evidence>
<proteinExistence type="predicted"/>
<evidence type="ECO:0000256" key="7">
    <source>
        <dbReference type="ARBA" id="ARBA00022729"/>
    </source>
</evidence>
<comment type="caution">
    <text evidence="17">Lacks conserved residue(s) required for the propagation of feature annotation.</text>
</comment>
<dbReference type="PROSITE" id="PS01186">
    <property type="entry name" value="EGF_2"/>
    <property type="match status" value="1"/>
</dbReference>
<evidence type="ECO:0000256" key="17">
    <source>
        <dbReference type="PROSITE-ProRule" id="PRU00076"/>
    </source>
</evidence>
<organism evidence="21 22">
    <name type="scientific">Asarcornis scutulata</name>
    <dbReference type="NCBI Taxonomy" id="75869"/>
    <lineage>
        <taxon>Eukaryota</taxon>
        <taxon>Metazoa</taxon>
        <taxon>Chordata</taxon>
        <taxon>Craniata</taxon>
        <taxon>Vertebrata</taxon>
        <taxon>Euteleostomi</taxon>
        <taxon>Archelosauria</taxon>
        <taxon>Archosauria</taxon>
        <taxon>Dinosauria</taxon>
        <taxon>Saurischia</taxon>
        <taxon>Theropoda</taxon>
        <taxon>Coelurosauria</taxon>
        <taxon>Aves</taxon>
        <taxon>Neognathae</taxon>
        <taxon>Galloanserae</taxon>
        <taxon>Anseriformes</taxon>
        <taxon>Anatidae</taxon>
        <taxon>Anatinae</taxon>
        <taxon>Asarcornis</taxon>
    </lineage>
</organism>
<keyword evidence="7" id="KW-0732">Signal</keyword>
<dbReference type="PANTHER" id="PTHR10740">
    <property type="entry name" value="TRANSFORMING GROWTH FACTOR ALPHA"/>
    <property type="match status" value="1"/>
</dbReference>